<organism evidence="1 2">
    <name type="scientific">Gordonia terrae</name>
    <dbReference type="NCBI Taxonomy" id="2055"/>
    <lineage>
        <taxon>Bacteria</taxon>
        <taxon>Bacillati</taxon>
        <taxon>Actinomycetota</taxon>
        <taxon>Actinomycetes</taxon>
        <taxon>Mycobacteriales</taxon>
        <taxon>Gordoniaceae</taxon>
        <taxon>Gordonia</taxon>
    </lineage>
</organism>
<dbReference type="RefSeq" id="WP_101820164.1">
    <property type="nucleotide sequence ID" value="NZ_PKJC01000006.1"/>
</dbReference>
<dbReference type="InterPro" id="IPR014512">
    <property type="entry name" value="O_gly_hydro"/>
</dbReference>
<dbReference type="PIRSF" id="PIRSF021505">
    <property type="entry name" value="O_gly_hdrol"/>
    <property type="match status" value="1"/>
</dbReference>
<dbReference type="AlphaFoldDB" id="A0A2I1R8V4"/>
<dbReference type="EMBL" id="PKJC01000006">
    <property type="protein sequence ID" value="PKZ65567.1"/>
    <property type="molecule type" value="Genomic_DNA"/>
</dbReference>
<dbReference type="InterPro" id="IPR005198">
    <property type="entry name" value="Glyco_hydro_76"/>
</dbReference>
<evidence type="ECO:0000313" key="2">
    <source>
        <dbReference type="Proteomes" id="UP000234662"/>
    </source>
</evidence>
<dbReference type="Gene3D" id="1.50.10.20">
    <property type="match status" value="1"/>
</dbReference>
<dbReference type="STRING" id="2055.BCM27_06030"/>
<dbReference type="GO" id="GO:0005975">
    <property type="term" value="P:carbohydrate metabolic process"/>
    <property type="evidence" value="ECO:0007669"/>
    <property type="project" value="InterPro"/>
</dbReference>
<dbReference type="Pfam" id="PF03663">
    <property type="entry name" value="Glyco_hydro_76"/>
    <property type="match status" value="1"/>
</dbReference>
<proteinExistence type="predicted"/>
<dbReference type="InterPro" id="IPR053169">
    <property type="entry name" value="MUG_Protein"/>
</dbReference>
<reference evidence="1 2" key="1">
    <citation type="submission" date="2017-12" db="EMBL/GenBank/DDBJ databases">
        <title>Phylogenetic diversity of female urinary microbiome.</title>
        <authorList>
            <person name="Thomas-White K."/>
            <person name="Wolfe A.J."/>
        </authorList>
    </citation>
    <scope>NUCLEOTIDE SEQUENCE [LARGE SCALE GENOMIC DNA]</scope>
    <source>
        <strain evidence="1 2">UMB0777</strain>
    </source>
</reference>
<gene>
    <name evidence="1" type="ORF">CYJ73_10820</name>
</gene>
<name>A0A2I1R8V4_9ACTN</name>
<comment type="caution">
    <text evidence="1">The sequence shown here is derived from an EMBL/GenBank/DDBJ whole genome shotgun (WGS) entry which is preliminary data.</text>
</comment>
<dbReference type="PANTHER" id="PTHR47791:SF3">
    <property type="entry name" value="MEIOTICALLY UP-REGULATED GENE 191 PROTEIN"/>
    <property type="match status" value="1"/>
</dbReference>
<sequence>MDEQSKSPDRHDPNGRAAAAASAVYDRHLQRAFWLPGTRAAAVAWPIGRMQAQFGSWHYWWHAHLVDLLVDAAIHRVGADRSFDPDVADDVNRLLRGIRIRNGGRWTNNYYDDMAWLGLAIERADRHLHLDHAGGLRTLAGQMLDAWVPDDGGGIPWRKADQFFNAPANGPAAILLARTGHVERAVAMCDWMDANLIDPDTHLVIDGLKKLPDGSLKPETGTYTYCQGVVLGAELEALRATGDRRHLDRLTRLLGAVERHSCTDGVINGGGGGDGGLFHGVLARYLALVATDLPDVDGSDDLRERAARIVTRSADAAWANRREVAGHAVFSSDWRRQAVIPTDNGAKAQFVEGAVNPSEIPERDLSVQLSAWMVLEAAAAIDLGLPECDQEHTRP</sequence>
<protein>
    <submittedName>
        <fullName evidence="1">Fructose-bisphosphate aldolase</fullName>
    </submittedName>
</protein>
<dbReference type="PANTHER" id="PTHR47791">
    <property type="entry name" value="MEIOTICALLY UP-REGULATED GENE 191 PROTEIN"/>
    <property type="match status" value="1"/>
</dbReference>
<accession>A0A2I1R8V4</accession>
<dbReference type="InterPro" id="IPR008928">
    <property type="entry name" value="6-hairpin_glycosidase_sf"/>
</dbReference>
<dbReference type="SUPFAM" id="SSF48208">
    <property type="entry name" value="Six-hairpin glycosidases"/>
    <property type="match status" value="1"/>
</dbReference>
<evidence type="ECO:0000313" key="1">
    <source>
        <dbReference type="EMBL" id="PKZ65567.1"/>
    </source>
</evidence>
<dbReference type="Proteomes" id="UP000234662">
    <property type="component" value="Unassembled WGS sequence"/>
</dbReference>